<proteinExistence type="predicted"/>
<sequence length="76" mass="8474">MTRHWEPEGNAVDVYLKRRGWREPVLVKSNMMLGLRDAHVSLHEVVAPSPGAGMALRDLLAGADPVTYARRARARP</sequence>
<dbReference type="Proteomes" id="UP000249364">
    <property type="component" value="Unassembled WGS sequence"/>
</dbReference>
<comment type="caution">
    <text evidence="1">The sequence shown here is derived from an EMBL/GenBank/DDBJ whole genome shotgun (WGS) entry which is preliminary data.</text>
</comment>
<dbReference type="RefSeq" id="WP_071469976.1">
    <property type="nucleotide sequence ID" value="NZ_MEHT01000020.1"/>
</dbReference>
<dbReference type="AlphaFoldDB" id="A0A2W7QCH6"/>
<keyword evidence="2" id="KW-1185">Reference proteome</keyword>
<protein>
    <submittedName>
        <fullName evidence="1">Uncharacterized protein</fullName>
    </submittedName>
</protein>
<dbReference type="EMBL" id="QKZQ01000035">
    <property type="protein sequence ID" value="PZX36245.1"/>
    <property type="molecule type" value="Genomic_DNA"/>
</dbReference>
<dbReference type="STRING" id="121821.GCA_001870675_01164"/>
<reference evidence="1 2" key="1">
    <citation type="submission" date="2018-06" db="EMBL/GenBank/DDBJ databases">
        <title>Genomic Encyclopedia of Archaeal and Bacterial Type Strains, Phase II (KMG-II): from individual species to whole genera.</title>
        <authorList>
            <person name="Goeker M."/>
        </authorList>
    </citation>
    <scope>NUCLEOTIDE SEQUENCE [LARGE SCALE GENOMIC DNA]</scope>
    <source>
        <strain evidence="1 2">DSM 13087</strain>
    </source>
</reference>
<evidence type="ECO:0000313" key="1">
    <source>
        <dbReference type="EMBL" id="PZX36245.1"/>
    </source>
</evidence>
<evidence type="ECO:0000313" key="2">
    <source>
        <dbReference type="Proteomes" id="UP000249364"/>
    </source>
</evidence>
<dbReference type="OrthoDB" id="8039031at2"/>
<organism evidence="1 2">
    <name type="scientific">Roseinatronobacter thiooxidans</name>
    <dbReference type="NCBI Taxonomy" id="121821"/>
    <lineage>
        <taxon>Bacteria</taxon>
        <taxon>Pseudomonadati</taxon>
        <taxon>Pseudomonadota</taxon>
        <taxon>Alphaproteobacteria</taxon>
        <taxon>Rhodobacterales</taxon>
        <taxon>Paracoccaceae</taxon>
        <taxon>Roseinatronobacter</taxon>
    </lineage>
</organism>
<gene>
    <name evidence="1" type="ORF">LY56_03503</name>
</gene>
<name>A0A2W7QCH6_9RHOB</name>
<accession>A0A2W7QCH6</accession>